<evidence type="ECO:0000256" key="2">
    <source>
        <dbReference type="SAM" id="Phobius"/>
    </source>
</evidence>
<dbReference type="PANTHER" id="PTHR35471:SF1">
    <property type="entry name" value="OS07G0223700 PROTEIN"/>
    <property type="match status" value="1"/>
</dbReference>
<keyword evidence="2" id="KW-0812">Transmembrane</keyword>
<evidence type="ECO:0000313" key="4">
    <source>
        <dbReference type="Proteomes" id="UP000834106"/>
    </source>
</evidence>
<dbReference type="Proteomes" id="UP000834106">
    <property type="component" value="Chromosome 9"/>
</dbReference>
<feature type="transmembrane region" description="Helical" evidence="2">
    <location>
        <begin position="103"/>
        <end position="125"/>
    </location>
</feature>
<feature type="region of interest" description="Disordered" evidence="1">
    <location>
        <begin position="213"/>
        <end position="235"/>
    </location>
</feature>
<feature type="transmembrane region" description="Helical" evidence="2">
    <location>
        <begin position="75"/>
        <end position="97"/>
    </location>
</feature>
<evidence type="ECO:0008006" key="5">
    <source>
        <dbReference type="Google" id="ProtNLM"/>
    </source>
</evidence>
<name>A0AAD2DWR2_9LAMI</name>
<gene>
    <name evidence="3" type="ORF">FPE_LOCUS16099</name>
</gene>
<accession>A0AAD2DWR2</accession>
<evidence type="ECO:0000313" key="3">
    <source>
        <dbReference type="EMBL" id="CAI9768669.1"/>
    </source>
</evidence>
<dbReference type="PANTHER" id="PTHR35471">
    <property type="entry name" value="OS07G0223700 PROTEIN"/>
    <property type="match status" value="1"/>
</dbReference>
<proteinExistence type="predicted"/>
<dbReference type="AlphaFoldDB" id="A0AAD2DWR2"/>
<feature type="transmembrane region" description="Helical" evidence="2">
    <location>
        <begin position="45"/>
        <end position="63"/>
    </location>
</feature>
<protein>
    <recommendedName>
        <fullName evidence="5">Transmembrane protein</fullName>
    </recommendedName>
</protein>
<evidence type="ECO:0000256" key="1">
    <source>
        <dbReference type="SAM" id="MobiDB-lite"/>
    </source>
</evidence>
<organism evidence="3 4">
    <name type="scientific">Fraxinus pennsylvanica</name>
    <dbReference type="NCBI Taxonomy" id="56036"/>
    <lineage>
        <taxon>Eukaryota</taxon>
        <taxon>Viridiplantae</taxon>
        <taxon>Streptophyta</taxon>
        <taxon>Embryophyta</taxon>
        <taxon>Tracheophyta</taxon>
        <taxon>Spermatophyta</taxon>
        <taxon>Magnoliopsida</taxon>
        <taxon>eudicotyledons</taxon>
        <taxon>Gunneridae</taxon>
        <taxon>Pentapetalae</taxon>
        <taxon>asterids</taxon>
        <taxon>lamiids</taxon>
        <taxon>Lamiales</taxon>
        <taxon>Oleaceae</taxon>
        <taxon>Oleeae</taxon>
        <taxon>Fraxinus</taxon>
    </lineage>
</organism>
<reference evidence="3" key="1">
    <citation type="submission" date="2023-05" db="EMBL/GenBank/DDBJ databases">
        <authorList>
            <person name="Huff M."/>
        </authorList>
    </citation>
    <scope>NUCLEOTIDE SEQUENCE</scope>
</reference>
<feature type="compositionally biased region" description="Polar residues" evidence="1">
    <location>
        <begin position="222"/>
        <end position="231"/>
    </location>
</feature>
<keyword evidence="4" id="KW-1185">Reference proteome</keyword>
<sequence length="246" mass="27123">MMRCGLRWREIQTWIRDYDTIQSLAVKLIYVQIGCSLIGSLGAFYNGVLLVNLAVSLFALVAIESSSQSLGRTYAVLLLCSILLDVAWFILFSHEIWHISSEIYGTFVILSVKLTLAMQIIGFSVRLSSSLLWIQMYRLGAYIDNSAPRETDVDLRNSFLNPATPTIRRPSGSDDVIGGAIYDPAYFSSLFEDGRDDASLLGGGQNHGIATVESASSAETSRLNPSMSRSYCNEDGDNATRKLQIV</sequence>
<dbReference type="EMBL" id="OU503044">
    <property type="protein sequence ID" value="CAI9768669.1"/>
    <property type="molecule type" value="Genomic_DNA"/>
</dbReference>
<keyword evidence="2" id="KW-1133">Transmembrane helix</keyword>
<keyword evidence="2" id="KW-0472">Membrane</keyword>